<evidence type="ECO:0000313" key="2">
    <source>
        <dbReference type="Proteomes" id="UP000488295"/>
    </source>
</evidence>
<comment type="caution">
    <text evidence="1">The sequence shown here is derived from an EMBL/GenBank/DDBJ whole genome shotgun (WGS) entry which is preliminary data.</text>
</comment>
<organism evidence="1 2">
    <name type="scientific">Lactobacillus johnsonii</name>
    <dbReference type="NCBI Taxonomy" id="33959"/>
    <lineage>
        <taxon>Bacteria</taxon>
        <taxon>Bacillati</taxon>
        <taxon>Bacillota</taxon>
        <taxon>Bacilli</taxon>
        <taxon>Lactobacillales</taxon>
        <taxon>Lactobacillaceae</taxon>
        <taxon>Lactobacillus</taxon>
    </lineage>
</organism>
<dbReference type="RefSeq" id="WP_155692753.1">
    <property type="nucleotide sequence ID" value="NZ_WKKC01000021.1"/>
</dbReference>
<evidence type="ECO:0000313" key="1">
    <source>
        <dbReference type="EMBL" id="MTE03576.1"/>
    </source>
</evidence>
<protein>
    <submittedName>
        <fullName evidence="1">Uncharacterized protein</fullName>
    </submittedName>
</protein>
<proteinExistence type="predicted"/>
<dbReference type="AlphaFoldDB" id="A0A9X5ALE8"/>
<name>A0A9X5ALE8_LACJH</name>
<dbReference type="Proteomes" id="UP000488295">
    <property type="component" value="Unassembled WGS sequence"/>
</dbReference>
<dbReference type="EMBL" id="WKKC01000021">
    <property type="protein sequence ID" value="MTE03576.1"/>
    <property type="molecule type" value="Genomic_DNA"/>
</dbReference>
<accession>A0A9X5ALE8</accession>
<sequence length="205" mass="24006">MGERTQLLINVKDKEDNLIIGTVLHYQWGYGRVMPMDALSLVSQFPPKYKLENEEYNYYSAIDNFLKNELGLKDPIYARKLYVWLDSHSDDGSNIILNFDKTEQNLEKNIYNSYGNNKRDLQLAFCATEDNFYKQCDNNDGFMIANITVSKNSAVSSCEFKFCYYPGELIPFEEYGAYPIHNDWLTPKFIEAYKTLCEYYNIQVN</sequence>
<reference evidence="1 2" key="1">
    <citation type="submission" date="2019-11" db="EMBL/GenBank/DDBJ databases">
        <title>Gastrointestinal microbiota of Peromyscus leucopus.</title>
        <authorList>
            <person name="Milovic A."/>
            <person name="Bassam K."/>
            <person name="Barbour A.G."/>
        </authorList>
    </citation>
    <scope>NUCLEOTIDE SEQUENCE [LARGE SCALE GENOMIC DNA]</scope>
    <source>
        <strain evidence="1 2">LL8</strain>
    </source>
</reference>
<gene>
    <name evidence="1" type="ORF">GJU95_07320</name>
</gene>